<sequence>MFKNALLFFFLTIGFVNCLDNGLALTPPMGWMAWQRFRCITDCEAYPDDCISEKLFMDMADRMAADGYLKAGYEYVMIDDCWASKERDSNNRLQPDPKRFPSGIKALADYIHARGLKFGIYGDFGTKTCAGYPGSLDYLELDAQTWAEWGVDYLKFDGCYVDQKIMPEGYAKMSKYLNDTGRPIVYSCSWPAYQEPLGIESNYTALSESCNLWRNWDDINDSWENVTSILSWFSKNQHRLAPFAGPGHWNDPDMLLIGNYGLSYDQSKAQMAIWSIMAAPLIMSVDLRHMETQFKHILQNKDVIRINQDPMGIQGKLILSKSQIDFWTKPILPKVNGKPSYAIGLLSNRIDGYPYRVNFTLGELNLMENIYVLTDVFEKEIKPKVVDSKDRIFARVRPSGVVLLKAVPNVVAVNQM</sequence>
<dbReference type="FunFam" id="3.20.20.70:FF:000070">
    <property type="entry name" value="Alpha-galactosidase"/>
    <property type="match status" value="1"/>
</dbReference>
<dbReference type="Gene3D" id="3.20.20.70">
    <property type="entry name" value="Aldolase class I"/>
    <property type="match status" value="1"/>
</dbReference>
<dbReference type="Proteomes" id="UP001154078">
    <property type="component" value="Chromosome 2"/>
</dbReference>
<evidence type="ECO:0000256" key="7">
    <source>
        <dbReference type="ARBA" id="ARBA00023180"/>
    </source>
</evidence>
<proteinExistence type="inferred from homology"/>
<dbReference type="SUPFAM" id="SSF51011">
    <property type="entry name" value="Glycosyl hydrolase domain"/>
    <property type="match status" value="1"/>
</dbReference>
<dbReference type="PANTHER" id="PTHR11452">
    <property type="entry name" value="ALPHA-GALACTOSIDASE/ALPHA-N-ACETYLGALACTOSAMINIDASE"/>
    <property type="match status" value="1"/>
</dbReference>
<dbReference type="InterPro" id="IPR017853">
    <property type="entry name" value="GH"/>
</dbReference>
<dbReference type="GO" id="GO:0016020">
    <property type="term" value="C:membrane"/>
    <property type="evidence" value="ECO:0007669"/>
    <property type="project" value="GOC"/>
</dbReference>
<dbReference type="SUPFAM" id="SSF51445">
    <property type="entry name" value="(Trans)glycosidases"/>
    <property type="match status" value="1"/>
</dbReference>
<evidence type="ECO:0000256" key="4">
    <source>
        <dbReference type="ARBA" id="ARBA00022801"/>
    </source>
</evidence>
<dbReference type="EMBL" id="OV121133">
    <property type="protein sequence ID" value="CAH0551476.1"/>
    <property type="molecule type" value="Genomic_DNA"/>
</dbReference>
<evidence type="ECO:0000256" key="3">
    <source>
        <dbReference type="ARBA" id="ARBA00011738"/>
    </source>
</evidence>
<evidence type="ECO:0000256" key="6">
    <source>
        <dbReference type="ARBA" id="ARBA00023157"/>
    </source>
</evidence>
<dbReference type="GO" id="GO:0009311">
    <property type="term" value="P:oligosaccharide metabolic process"/>
    <property type="evidence" value="ECO:0007669"/>
    <property type="project" value="TreeGrafter"/>
</dbReference>
<evidence type="ECO:0000256" key="10">
    <source>
        <dbReference type="RuleBase" id="RU361168"/>
    </source>
</evidence>
<keyword evidence="13" id="KW-1185">Reference proteome</keyword>
<dbReference type="GO" id="GO:0004557">
    <property type="term" value="F:alpha-galactosidase activity"/>
    <property type="evidence" value="ECO:0007669"/>
    <property type="project" value="TreeGrafter"/>
</dbReference>
<comment type="similarity">
    <text evidence="2 10">Belongs to the glycosyl hydrolase 27 family.</text>
</comment>
<evidence type="ECO:0000256" key="5">
    <source>
        <dbReference type="ARBA" id="ARBA00023098"/>
    </source>
</evidence>
<keyword evidence="6 10" id="KW-1015">Disulfide bond</keyword>
<keyword evidence="5" id="KW-0443">Lipid metabolism</keyword>
<keyword evidence="4 10" id="KW-0378">Hydrolase</keyword>
<evidence type="ECO:0000256" key="8">
    <source>
        <dbReference type="ARBA" id="ARBA00023228"/>
    </source>
</evidence>
<feature type="chain" id="PRO_5040345710" description="Alpha-galactosidase" evidence="11">
    <location>
        <begin position="19"/>
        <end position="416"/>
    </location>
</feature>
<dbReference type="PROSITE" id="PS00512">
    <property type="entry name" value="ALPHA_GALACTOSIDASE"/>
    <property type="match status" value="1"/>
</dbReference>
<dbReference type="Gene3D" id="2.60.40.1180">
    <property type="entry name" value="Golgi alpha-mannosidase II"/>
    <property type="match status" value="1"/>
</dbReference>
<organism evidence="12 13">
    <name type="scientific">Brassicogethes aeneus</name>
    <name type="common">Rape pollen beetle</name>
    <name type="synonym">Meligethes aeneus</name>
    <dbReference type="NCBI Taxonomy" id="1431903"/>
    <lineage>
        <taxon>Eukaryota</taxon>
        <taxon>Metazoa</taxon>
        <taxon>Ecdysozoa</taxon>
        <taxon>Arthropoda</taxon>
        <taxon>Hexapoda</taxon>
        <taxon>Insecta</taxon>
        <taxon>Pterygota</taxon>
        <taxon>Neoptera</taxon>
        <taxon>Endopterygota</taxon>
        <taxon>Coleoptera</taxon>
        <taxon>Polyphaga</taxon>
        <taxon>Cucujiformia</taxon>
        <taxon>Nitidulidae</taxon>
        <taxon>Meligethinae</taxon>
        <taxon>Brassicogethes</taxon>
    </lineage>
</organism>
<evidence type="ECO:0000313" key="13">
    <source>
        <dbReference type="Proteomes" id="UP001154078"/>
    </source>
</evidence>
<dbReference type="AlphaFoldDB" id="A0A9P0AZS0"/>
<dbReference type="GO" id="GO:0005764">
    <property type="term" value="C:lysosome"/>
    <property type="evidence" value="ECO:0007669"/>
    <property type="project" value="UniProtKB-SubCell"/>
</dbReference>
<comment type="subunit">
    <text evidence="3 10">Homodimer.</text>
</comment>
<dbReference type="InterPro" id="IPR002241">
    <property type="entry name" value="Glyco_hydro_27"/>
</dbReference>
<keyword evidence="7" id="KW-0325">Glycoprotein</keyword>
<keyword evidence="8" id="KW-0458">Lysosome</keyword>
<keyword evidence="9 10" id="KW-0326">Glycosidase</keyword>
<evidence type="ECO:0000256" key="9">
    <source>
        <dbReference type="ARBA" id="ARBA00023295"/>
    </source>
</evidence>
<dbReference type="Pfam" id="PF16499">
    <property type="entry name" value="Melibiase_2"/>
    <property type="match status" value="1"/>
</dbReference>
<dbReference type="OrthoDB" id="5795902at2759"/>
<evidence type="ECO:0000256" key="2">
    <source>
        <dbReference type="ARBA" id="ARBA00009743"/>
    </source>
</evidence>
<name>A0A9P0AZS0_BRAAE</name>
<dbReference type="PANTHER" id="PTHR11452:SF83">
    <property type="entry name" value="ALPHA-GALACTOSIDASE"/>
    <property type="match status" value="1"/>
</dbReference>
<dbReference type="InterPro" id="IPR013780">
    <property type="entry name" value="Glyco_hydro_b"/>
</dbReference>
<dbReference type="GO" id="GO:0019377">
    <property type="term" value="P:glycolipid catabolic process"/>
    <property type="evidence" value="ECO:0007669"/>
    <property type="project" value="UniProtKB-ARBA"/>
</dbReference>
<gene>
    <name evidence="12" type="ORF">MELIAE_LOCUS4080</name>
</gene>
<evidence type="ECO:0000313" key="12">
    <source>
        <dbReference type="EMBL" id="CAH0551476.1"/>
    </source>
</evidence>
<dbReference type="EC" id="3.2.1.-" evidence="10"/>
<reference evidence="12" key="1">
    <citation type="submission" date="2021-12" db="EMBL/GenBank/DDBJ databases">
        <authorList>
            <person name="King R."/>
        </authorList>
    </citation>
    <scope>NUCLEOTIDE SEQUENCE</scope>
</reference>
<evidence type="ECO:0000256" key="11">
    <source>
        <dbReference type="SAM" id="SignalP"/>
    </source>
</evidence>
<protein>
    <recommendedName>
        <fullName evidence="10">Alpha-galactosidase</fullName>
        <ecNumber evidence="10">3.2.1.-</ecNumber>
    </recommendedName>
</protein>
<dbReference type="InterPro" id="IPR000111">
    <property type="entry name" value="Glyco_hydro_27/36_CS"/>
</dbReference>
<dbReference type="PRINTS" id="PR00740">
    <property type="entry name" value="GLHYDRLASE27"/>
</dbReference>
<dbReference type="CDD" id="cd14792">
    <property type="entry name" value="GH27"/>
    <property type="match status" value="1"/>
</dbReference>
<dbReference type="InterPro" id="IPR013785">
    <property type="entry name" value="Aldolase_TIM"/>
</dbReference>
<dbReference type="GO" id="GO:0016139">
    <property type="term" value="P:glycoside catabolic process"/>
    <property type="evidence" value="ECO:0007669"/>
    <property type="project" value="TreeGrafter"/>
</dbReference>
<comment type="subcellular location">
    <subcellularLocation>
        <location evidence="1">Lysosome</location>
    </subcellularLocation>
</comment>
<accession>A0A9P0AZS0</accession>
<keyword evidence="11" id="KW-0732">Signal</keyword>
<feature type="signal peptide" evidence="11">
    <location>
        <begin position="1"/>
        <end position="18"/>
    </location>
</feature>
<evidence type="ECO:0000256" key="1">
    <source>
        <dbReference type="ARBA" id="ARBA00004371"/>
    </source>
</evidence>